<keyword evidence="1" id="KW-0456">Lyase</keyword>
<evidence type="ECO:0000313" key="3">
    <source>
        <dbReference type="EMBL" id="MEJ8813335.1"/>
    </source>
</evidence>
<evidence type="ECO:0000259" key="2">
    <source>
        <dbReference type="Pfam" id="PF06094"/>
    </source>
</evidence>
<dbReference type="Pfam" id="PF06094">
    <property type="entry name" value="GGACT"/>
    <property type="match status" value="1"/>
</dbReference>
<protein>
    <submittedName>
        <fullName evidence="3">Gamma-glutamylcyclotransferase family protein</fullName>
    </submittedName>
</protein>
<dbReference type="EMBL" id="JBBKZU010000008">
    <property type="protein sequence ID" value="MEJ8813335.1"/>
    <property type="molecule type" value="Genomic_DNA"/>
</dbReference>
<evidence type="ECO:0000256" key="1">
    <source>
        <dbReference type="ARBA" id="ARBA00023239"/>
    </source>
</evidence>
<dbReference type="InterPro" id="IPR017939">
    <property type="entry name" value="G-Glutamylcylcotransferase"/>
</dbReference>
<dbReference type="RefSeq" id="WP_340358572.1">
    <property type="nucleotide sequence ID" value="NZ_JBBKZU010000008.1"/>
</dbReference>
<evidence type="ECO:0000313" key="4">
    <source>
        <dbReference type="Proteomes" id="UP001365846"/>
    </source>
</evidence>
<dbReference type="Proteomes" id="UP001365846">
    <property type="component" value="Unassembled WGS sequence"/>
</dbReference>
<dbReference type="InterPro" id="IPR036568">
    <property type="entry name" value="GGCT-like_sf"/>
</dbReference>
<dbReference type="Gene3D" id="3.10.490.10">
    <property type="entry name" value="Gamma-glutamyl cyclotransferase-like"/>
    <property type="match status" value="1"/>
</dbReference>
<dbReference type="PANTHER" id="PTHR12935">
    <property type="entry name" value="GAMMA-GLUTAMYLCYCLOTRANSFERASE"/>
    <property type="match status" value="1"/>
</dbReference>
<organism evidence="3 4">
    <name type="scientific">Variovorax ureilyticus</name>
    <dbReference type="NCBI Taxonomy" id="1836198"/>
    <lineage>
        <taxon>Bacteria</taxon>
        <taxon>Pseudomonadati</taxon>
        <taxon>Pseudomonadota</taxon>
        <taxon>Betaproteobacteria</taxon>
        <taxon>Burkholderiales</taxon>
        <taxon>Comamonadaceae</taxon>
        <taxon>Variovorax</taxon>
    </lineage>
</organism>
<dbReference type="PANTHER" id="PTHR12935:SF0">
    <property type="entry name" value="GAMMA-GLUTAMYLCYCLOTRANSFERASE"/>
    <property type="match status" value="1"/>
</dbReference>
<dbReference type="CDD" id="cd06661">
    <property type="entry name" value="GGCT_like"/>
    <property type="match status" value="1"/>
</dbReference>
<reference evidence="3 4" key="1">
    <citation type="submission" date="2024-03" db="EMBL/GenBank/DDBJ databases">
        <title>Novel species of the genus Variovorax.</title>
        <authorList>
            <person name="Liu Q."/>
            <person name="Xin Y.-H."/>
        </authorList>
    </citation>
    <scope>NUCLEOTIDE SEQUENCE [LARGE SCALE GENOMIC DNA]</scope>
    <source>
        <strain evidence="3 4">KACC 18899</strain>
    </source>
</reference>
<keyword evidence="4" id="KW-1185">Reference proteome</keyword>
<name>A0ABU8VJY6_9BURK</name>
<gene>
    <name evidence="3" type="ORF">WKW77_19765</name>
</gene>
<feature type="domain" description="Gamma-glutamylcyclotransferase AIG2-like" evidence="2">
    <location>
        <begin position="4"/>
        <end position="109"/>
    </location>
</feature>
<dbReference type="InterPro" id="IPR009288">
    <property type="entry name" value="AIG2-like_dom"/>
</dbReference>
<sequence>MFWYFGYGSNMDLTSLRAKGVEPRLSRRASLHGWRLRFNVQHFFRHEGGVGNIEPTGDPADVVRGVLHLCEDAHMAPLDATEAYGHGYDRVEVSVETDEGTQQGIAYVGLPAFLNDACLPTQRYLNILLQGATLAGLDSAYIDALRRQPVQNNPELPPFVPPAGDYPVFDAKALAGRPLCTALAGCVFDMSGAREYHRYLQRFFGGRDMTLFHLKRLDQSDGSETLDDVRHGRFTPAQRRYLDEYLYAYMHEYAYAGRFVYE</sequence>
<dbReference type="SUPFAM" id="SSF110857">
    <property type="entry name" value="Gamma-glutamyl cyclotransferase-like"/>
    <property type="match status" value="1"/>
</dbReference>
<comment type="caution">
    <text evidence="3">The sequence shown here is derived from an EMBL/GenBank/DDBJ whole genome shotgun (WGS) entry which is preliminary data.</text>
</comment>
<dbReference type="InterPro" id="IPR013024">
    <property type="entry name" value="GGCT-like"/>
</dbReference>
<accession>A0ABU8VJY6</accession>
<proteinExistence type="predicted"/>